<comment type="subcellular location">
    <subcellularLocation>
        <location evidence="1">Endomembrane system</location>
        <topology evidence="1">Multi-pass membrane protein</topology>
    </subcellularLocation>
    <subcellularLocation>
        <location evidence="8">Golgi apparatus membrane</location>
        <topology evidence="8">Multi-pass membrane protein</topology>
    </subcellularLocation>
</comment>
<dbReference type="AlphaFoldDB" id="A0A5E4QLR7"/>
<reference evidence="9 10" key="1">
    <citation type="submission" date="2017-07" db="EMBL/GenBank/DDBJ databases">
        <authorList>
            <person name="Talla V."/>
            <person name="Backstrom N."/>
        </authorList>
    </citation>
    <scope>NUCLEOTIDE SEQUENCE [LARGE SCALE GENOMIC DNA]</scope>
</reference>
<protein>
    <recommendedName>
        <fullName evidence="8">Post-GPI attachment to proteins factor 3</fullName>
    </recommendedName>
</protein>
<dbReference type="InterPro" id="IPR007217">
    <property type="entry name" value="Per1-like"/>
</dbReference>
<evidence type="ECO:0000256" key="3">
    <source>
        <dbReference type="ARBA" id="ARBA00022502"/>
    </source>
</evidence>
<keyword evidence="10" id="KW-1185">Reference proteome</keyword>
<dbReference type="Proteomes" id="UP000324832">
    <property type="component" value="Unassembled WGS sequence"/>
</dbReference>
<dbReference type="GO" id="GO:0006506">
    <property type="term" value="P:GPI anchor biosynthetic process"/>
    <property type="evidence" value="ECO:0007669"/>
    <property type="project" value="UniProtKB-KW"/>
</dbReference>
<evidence type="ECO:0000256" key="4">
    <source>
        <dbReference type="ARBA" id="ARBA00022692"/>
    </source>
</evidence>
<dbReference type="Pfam" id="PF04080">
    <property type="entry name" value="Per1"/>
    <property type="match status" value="1"/>
</dbReference>
<keyword evidence="3 8" id="KW-0337">GPI-anchor biosynthesis</keyword>
<keyword evidence="8" id="KW-0333">Golgi apparatus</keyword>
<evidence type="ECO:0000256" key="6">
    <source>
        <dbReference type="ARBA" id="ARBA00022989"/>
    </source>
</evidence>
<evidence type="ECO:0000256" key="5">
    <source>
        <dbReference type="ARBA" id="ARBA00022729"/>
    </source>
</evidence>
<dbReference type="GO" id="GO:0005789">
    <property type="term" value="C:endoplasmic reticulum membrane"/>
    <property type="evidence" value="ECO:0007669"/>
    <property type="project" value="TreeGrafter"/>
</dbReference>
<dbReference type="PANTHER" id="PTHR13148">
    <property type="entry name" value="PER1-RELATED"/>
    <property type="match status" value="1"/>
</dbReference>
<keyword evidence="4" id="KW-0812">Transmembrane</keyword>
<gene>
    <name evidence="9" type="ORF">LSINAPIS_LOCUS9649</name>
</gene>
<keyword evidence="6" id="KW-1133">Transmembrane helix</keyword>
<name>A0A5E4QLR7_9NEOP</name>
<accession>A0A5E4QLR7</accession>
<evidence type="ECO:0000256" key="1">
    <source>
        <dbReference type="ARBA" id="ARBA00004127"/>
    </source>
</evidence>
<dbReference type="PANTHER" id="PTHR13148:SF0">
    <property type="entry name" value="POST-GPI ATTACHMENT TO PROTEINS FACTOR 3"/>
    <property type="match status" value="1"/>
</dbReference>
<dbReference type="GO" id="GO:0016788">
    <property type="term" value="F:hydrolase activity, acting on ester bonds"/>
    <property type="evidence" value="ECO:0007669"/>
    <property type="project" value="TreeGrafter"/>
</dbReference>
<keyword evidence="7" id="KW-0472">Membrane</keyword>
<evidence type="ECO:0000256" key="8">
    <source>
        <dbReference type="RuleBase" id="RU365066"/>
    </source>
</evidence>
<comment type="similarity">
    <text evidence="2 8">Belongs to the PGAP3 family.</text>
</comment>
<proteinExistence type="inferred from homology"/>
<keyword evidence="5" id="KW-0732">Signal</keyword>
<organism evidence="9 10">
    <name type="scientific">Leptidea sinapis</name>
    <dbReference type="NCBI Taxonomy" id="189913"/>
    <lineage>
        <taxon>Eukaryota</taxon>
        <taxon>Metazoa</taxon>
        <taxon>Ecdysozoa</taxon>
        <taxon>Arthropoda</taxon>
        <taxon>Hexapoda</taxon>
        <taxon>Insecta</taxon>
        <taxon>Pterygota</taxon>
        <taxon>Neoptera</taxon>
        <taxon>Endopterygota</taxon>
        <taxon>Lepidoptera</taxon>
        <taxon>Glossata</taxon>
        <taxon>Ditrysia</taxon>
        <taxon>Papilionoidea</taxon>
        <taxon>Pieridae</taxon>
        <taxon>Dismorphiinae</taxon>
        <taxon>Leptidea</taxon>
    </lineage>
</organism>
<evidence type="ECO:0000313" key="10">
    <source>
        <dbReference type="Proteomes" id="UP000324832"/>
    </source>
</evidence>
<dbReference type="EMBL" id="FZQP02003667">
    <property type="protein sequence ID" value="VVC98600.1"/>
    <property type="molecule type" value="Genomic_DNA"/>
</dbReference>
<evidence type="ECO:0000256" key="2">
    <source>
        <dbReference type="ARBA" id="ARBA00006387"/>
    </source>
</evidence>
<comment type="function">
    <text evidence="8">Involved in the lipid remodeling steps of GPI-anchor maturation.</text>
</comment>
<evidence type="ECO:0000256" key="7">
    <source>
        <dbReference type="ARBA" id="ARBA00023136"/>
    </source>
</evidence>
<evidence type="ECO:0000313" key="9">
    <source>
        <dbReference type="EMBL" id="VVC98600.1"/>
    </source>
</evidence>
<dbReference type="GO" id="GO:0000139">
    <property type="term" value="C:Golgi membrane"/>
    <property type="evidence" value="ECO:0007669"/>
    <property type="project" value="UniProtKB-SubCell"/>
</dbReference>
<sequence>MAAQQQDIWSKILLWNCRDECRYHCMWRTVQGFLERGYTIPKFHGKWPFKRILGVQEPASTLASLLNLAAHVYMFTEMKRQLPAASRMYARVDLVRNIPHQRQCLHRVHGLRVRSLHGYEPVSGSNTEPRKLLLILGRWLQRLETNEPIPSTSSQTSQSPHISQLFCVNLREEIVKYRESRQKELLTPLPATL</sequence>